<comment type="caution">
    <text evidence="2">The sequence shown here is derived from an EMBL/GenBank/DDBJ whole genome shotgun (WGS) entry which is preliminary data.</text>
</comment>
<feature type="compositionally biased region" description="Polar residues" evidence="1">
    <location>
        <begin position="167"/>
        <end position="182"/>
    </location>
</feature>
<gene>
    <name evidence="2" type="ORF">BCR42DRAFT_424269</name>
</gene>
<feature type="region of interest" description="Disordered" evidence="1">
    <location>
        <begin position="244"/>
        <end position="294"/>
    </location>
</feature>
<proteinExistence type="predicted"/>
<organism evidence="2 3">
    <name type="scientific">Absidia repens</name>
    <dbReference type="NCBI Taxonomy" id="90262"/>
    <lineage>
        <taxon>Eukaryota</taxon>
        <taxon>Fungi</taxon>
        <taxon>Fungi incertae sedis</taxon>
        <taxon>Mucoromycota</taxon>
        <taxon>Mucoromycotina</taxon>
        <taxon>Mucoromycetes</taxon>
        <taxon>Mucorales</taxon>
        <taxon>Cunninghamellaceae</taxon>
        <taxon>Absidia</taxon>
    </lineage>
</organism>
<evidence type="ECO:0000313" key="2">
    <source>
        <dbReference type="EMBL" id="ORZ08913.1"/>
    </source>
</evidence>
<feature type="compositionally biased region" description="Basic residues" evidence="1">
    <location>
        <begin position="1"/>
        <end position="13"/>
    </location>
</feature>
<reference evidence="2 3" key="1">
    <citation type="submission" date="2016-07" db="EMBL/GenBank/DDBJ databases">
        <title>Pervasive Adenine N6-methylation of Active Genes in Fungi.</title>
        <authorList>
            <consortium name="DOE Joint Genome Institute"/>
            <person name="Mondo S.J."/>
            <person name="Dannebaum R.O."/>
            <person name="Kuo R.C."/>
            <person name="Labutti K."/>
            <person name="Haridas S."/>
            <person name="Kuo A."/>
            <person name="Salamov A."/>
            <person name="Ahrendt S.R."/>
            <person name="Lipzen A."/>
            <person name="Sullivan W."/>
            <person name="Andreopoulos W.B."/>
            <person name="Clum A."/>
            <person name="Lindquist E."/>
            <person name="Daum C."/>
            <person name="Ramamoorthy G.K."/>
            <person name="Gryganskyi A."/>
            <person name="Culley D."/>
            <person name="Magnuson J.K."/>
            <person name="James T.Y."/>
            <person name="O'Malley M.A."/>
            <person name="Stajich J.E."/>
            <person name="Spatafora J.W."/>
            <person name="Visel A."/>
            <person name="Grigoriev I.V."/>
        </authorList>
    </citation>
    <scope>NUCLEOTIDE SEQUENCE [LARGE SCALE GENOMIC DNA]</scope>
    <source>
        <strain evidence="2 3">NRRL 1336</strain>
    </source>
</reference>
<sequence>MLFSKRNRSKRATKSIDTQQQHRQQYTEPVSKLSHIFSKFTNTITPHQRHVLKRPSMTHLVSFFKSDSQLDTLGKDSGFTKDMNFERRRYQQNMQTPRQPKDDGYATLYQKEHPEYDLSGSSLIGSQFPSMNHHISNNHNHVPSILIRRPSLTTSTSLDGASMYQPELNNRSKSNIDSISTKSKTDNKRININNKSTSTSTSGHSSDLHENGKSDASMKESPNLTTHSGDLTARQFANIAGIKILSEDEDNDDDDDTDDSNDSGWDGDGGGGSSSVNHRIGSSDGSMRDGQGTTLSNRSKAALLDQEKLSAGTASSIFTLNYSTTSNASSSNHKQQQQPQIWDSAFWNDNNNNNININNHLDSVVYSKALTQRKGSAPTERRHHHQYQTNGSHFHQHQQRQQLQCKPSSDGTILHELRRINTISNDHLTHHQQSHHRQTPLRRNRSYVIKKGRFEVSIETSDRTEIDTMPAQL</sequence>
<evidence type="ECO:0000313" key="3">
    <source>
        <dbReference type="Proteomes" id="UP000193560"/>
    </source>
</evidence>
<feature type="region of interest" description="Disordered" evidence="1">
    <location>
        <begin position="157"/>
        <end position="232"/>
    </location>
</feature>
<evidence type="ECO:0000256" key="1">
    <source>
        <dbReference type="SAM" id="MobiDB-lite"/>
    </source>
</evidence>
<feature type="compositionally biased region" description="Polar residues" evidence="1">
    <location>
        <begin position="220"/>
        <end position="229"/>
    </location>
</feature>
<keyword evidence="3" id="KW-1185">Reference proteome</keyword>
<feature type="compositionally biased region" description="Low complexity" evidence="1">
    <location>
        <begin position="196"/>
        <end position="205"/>
    </location>
</feature>
<name>A0A1X2I460_9FUNG</name>
<dbReference type="OrthoDB" id="2290958at2759"/>
<dbReference type="Proteomes" id="UP000193560">
    <property type="component" value="Unassembled WGS sequence"/>
</dbReference>
<dbReference type="EMBL" id="MCGE01000029">
    <property type="protein sequence ID" value="ORZ08913.1"/>
    <property type="molecule type" value="Genomic_DNA"/>
</dbReference>
<protein>
    <submittedName>
        <fullName evidence="2">Uncharacterized protein</fullName>
    </submittedName>
</protein>
<accession>A0A1X2I460</accession>
<dbReference type="AlphaFoldDB" id="A0A1X2I460"/>
<feature type="compositionally biased region" description="Acidic residues" evidence="1">
    <location>
        <begin position="247"/>
        <end position="261"/>
    </location>
</feature>
<feature type="compositionally biased region" description="Polar residues" evidence="1">
    <location>
        <begin position="15"/>
        <end position="28"/>
    </location>
</feature>
<feature type="compositionally biased region" description="Basic and acidic residues" evidence="1">
    <location>
        <begin position="206"/>
        <end position="218"/>
    </location>
</feature>
<feature type="region of interest" description="Disordered" evidence="1">
    <location>
        <begin position="1"/>
        <end position="28"/>
    </location>
</feature>